<dbReference type="RefSeq" id="WP_379961488.1">
    <property type="nucleotide sequence ID" value="NZ_JAUYVI010000010.1"/>
</dbReference>
<protein>
    <submittedName>
        <fullName evidence="1">DUF2384 domain-containing protein</fullName>
    </submittedName>
</protein>
<evidence type="ECO:0000313" key="2">
    <source>
        <dbReference type="Proteomes" id="UP001230156"/>
    </source>
</evidence>
<keyword evidence="2" id="KW-1185">Reference proteome</keyword>
<organism evidence="1 2">
    <name type="scientific">Dongia sedimenti</name>
    <dbReference type="NCBI Taxonomy" id="3064282"/>
    <lineage>
        <taxon>Bacteria</taxon>
        <taxon>Pseudomonadati</taxon>
        <taxon>Pseudomonadota</taxon>
        <taxon>Alphaproteobacteria</taxon>
        <taxon>Rhodospirillales</taxon>
        <taxon>Dongiaceae</taxon>
        <taxon>Dongia</taxon>
    </lineage>
</organism>
<comment type="caution">
    <text evidence="1">The sequence shown here is derived from an EMBL/GenBank/DDBJ whole genome shotgun (WGS) entry which is preliminary data.</text>
</comment>
<sequence length="58" mass="6291">MWHVALKVFGTAAKAEHFILAPHSVLHMSSPFELASNSDAGLQEAVELLDRMIFGTAP</sequence>
<dbReference type="Proteomes" id="UP001230156">
    <property type="component" value="Unassembled WGS sequence"/>
</dbReference>
<evidence type="ECO:0000313" key="1">
    <source>
        <dbReference type="EMBL" id="MDQ7251274.1"/>
    </source>
</evidence>
<proteinExistence type="predicted"/>
<dbReference type="EMBL" id="JAUYVI010000010">
    <property type="protein sequence ID" value="MDQ7251274.1"/>
    <property type="molecule type" value="Genomic_DNA"/>
</dbReference>
<reference evidence="2" key="1">
    <citation type="submission" date="2023-08" db="EMBL/GenBank/DDBJ databases">
        <title>Rhodospirillaceae gen. nov., a novel taxon isolated from the Yangtze River Yuezi River estuary sludge.</title>
        <authorList>
            <person name="Ruan L."/>
        </authorList>
    </citation>
    <scope>NUCLEOTIDE SEQUENCE [LARGE SCALE GENOMIC DNA]</scope>
    <source>
        <strain evidence="2">R-7</strain>
    </source>
</reference>
<accession>A0ABU0YU67</accession>
<name>A0ABU0YU67_9PROT</name>
<gene>
    <name evidence="1" type="ORF">Q8A70_26550</name>
</gene>